<evidence type="ECO:0008006" key="4">
    <source>
        <dbReference type="Google" id="ProtNLM"/>
    </source>
</evidence>
<gene>
    <name evidence="2" type="ORF">A3Q56_01160</name>
</gene>
<dbReference type="AlphaFoldDB" id="A0A177B9U1"/>
<evidence type="ECO:0000313" key="3">
    <source>
        <dbReference type="Proteomes" id="UP000078046"/>
    </source>
</evidence>
<dbReference type="EMBL" id="LWCA01000082">
    <property type="protein sequence ID" value="OAF71079.1"/>
    <property type="molecule type" value="Genomic_DNA"/>
</dbReference>
<keyword evidence="1" id="KW-0812">Transmembrane</keyword>
<accession>A0A177B9U1</accession>
<proteinExistence type="predicted"/>
<dbReference type="GO" id="GO:0006120">
    <property type="term" value="P:mitochondrial electron transport, NADH to ubiquinone"/>
    <property type="evidence" value="ECO:0007669"/>
    <property type="project" value="InterPro"/>
</dbReference>
<keyword evidence="1" id="KW-1133">Transmembrane helix</keyword>
<evidence type="ECO:0000313" key="2">
    <source>
        <dbReference type="EMBL" id="OAF71079.1"/>
    </source>
</evidence>
<sequence length="106" mass="12357">MTSFWDKITFPRTDVLIFTGVAQINLYAVINNLTAMKRSYLFACLLPISYGISYYGHLAYIKHCVNERLLVADYVKNHPEDFPELKIKKKKIGEIYEPWIPVRGGW</sequence>
<feature type="transmembrane region" description="Helical" evidence="1">
    <location>
        <begin position="15"/>
        <end position="33"/>
    </location>
</feature>
<keyword evidence="3" id="KW-1185">Reference proteome</keyword>
<dbReference type="InterPro" id="IPR009423">
    <property type="entry name" value="NDUC2"/>
</dbReference>
<dbReference type="Pfam" id="PF06374">
    <property type="entry name" value="NDUF_C2"/>
    <property type="match status" value="1"/>
</dbReference>
<protein>
    <recommendedName>
        <fullName evidence="4">NADH dehydrogenase [ubiquinone] 1 subunit C2</fullName>
    </recommendedName>
</protein>
<keyword evidence="1" id="KW-0472">Membrane</keyword>
<dbReference type="OrthoDB" id="6329847at2759"/>
<name>A0A177B9U1_9BILA</name>
<organism evidence="2 3">
    <name type="scientific">Intoshia linei</name>
    <dbReference type="NCBI Taxonomy" id="1819745"/>
    <lineage>
        <taxon>Eukaryota</taxon>
        <taxon>Metazoa</taxon>
        <taxon>Spiralia</taxon>
        <taxon>Lophotrochozoa</taxon>
        <taxon>Mesozoa</taxon>
        <taxon>Orthonectida</taxon>
        <taxon>Rhopaluridae</taxon>
        <taxon>Intoshia</taxon>
    </lineage>
</organism>
<dbReference type="Proteomes" id="UP000078046">
    <property type="component" value="Unassembled WGS sequence"/>
</dbReference>
<dbReference type="GO" id="GO:0005743">
    <property type="term" value="C:mitochondrial inner membrane"/>
    <property type="evidence" value="ECO:0007669"/>
    <property type="project" value="InterPro"/>
</dbReference>
<feature type="transmembrane region" description="Helical" evidence="1">
    <location>
        <begin position="40"/>
        <end position="60"/>
    </location>
</feature>
<evidence type="ECO:0000256" key="1">
    <source>
        <dbReference type="SAM" id="Phobius"/>
    </source>
</evidence>
<comment type="caution">
    <text evidence="2">The sequence shown here is derived from an EMBL/GenBank/DDBJ whole genome shotgun (WGS) entry which is preliminary data.</text>
</comment>
<reference evidence="2 3" key="1">
    <citation type="submission" date="2016-04" db="EMBL/GenBank/DDBJ databases">
        <title>The genome of Intoshia linei affirms orthonectids as highly simplified spiralians.</title>
        <authorList>
            <person name="Mikhailov K.V."/>
            <person name="Slusarev G.S."/>
            <person name="Nikitin M.A."/>
            <person name="Logacheva M.D."/>
            <person name="Penin A."/>
            <person name="Aleoshin V."/>
            <person name="Panchin Y.V."/>
        </authorList>
    </citation>
    <scope>NUCLEOTIDE SEQUENCE [LARGE SCALE GENOMIC DNA]</scope>
    <source>
        <strain evidence="2">Intl2013</strain>
        <tissue evidence="2">Whole animal</tissue>
    </source>
</reference>